<dbReference type="InterPro" id="IPR036291">
    <property type="entry name" value="NAD(P)-bd_dom_sf"/>
</dbReference>
<dbReference type="InterPro" id="IPR020904">
    <property type="entry name" value="Sc_DH/Rdtase_CS"/>
</dbReference>
<comment type="caution">
    <text evidence="6">The sequence shown here is derived from an EMBL/GenBank/DDBJ whole genome shotgun (WGS) entry which is preliminary data.</text>
</comment>
<dbReference type="EMBL" id="JBEUOH010000004">
    <property type="protein sequence ID" value="KAL0894383.1"/>
    <property type="molecule type" value="Genomic_DNA"/>
</dbReference>
<organism evidence="6 7">
    <name type="scientific">Loxostege sticticalis</name>
    <name type="common">Beet webworm moth</name>
    <dbReference type="NCBI Taxonomy" id="481309"/>
    <lineage>
        <taxon>Eukaryota</taxon>
        <taxon>Metazoa</taxon>
        <taxon>Ecdysozoa</taxon>
        <taxon>Arthropoda</taxon>
        <taxon>Hexapoda</taxon>
        <taxon>Insecta</taxon>
        <taxon>Pterygota</taxon>
        <taxon>Neoptera</taxon>
        <taxon>Endopterygota</taxon>
        <taxon>Lepidoptera</taxon>
        <taxon>Glossata</taxon>
        <taxon>Ditrysia</taxon>
        <taxon>Pyraloidea</taxon>
        <taxon>Crambidae</taxon>
        <taxon>Pyraustinae</taxon>
        <taxon>Loxostege</taxon>
    </lineage>
</organism>
<dbReference type="PRINTS" id="PR00081">
    <property type="entry name" value="GDHRDH"/>
</dbReference>
<dbReference type="Proteomes" id="UP001549920">
    <property type="component" value="Unassembled WGS sequence"/>
</dbReference>
<evidence type="ECO:0000256" key="1">
    <source>
        <dbReference type="ARBA" id="ARBA00004173"/>
    </source>
</evidence>
<gene>
    <name evidence="6" type="ORF">ABMA27_013006</name>
</gene>
<dbReference type="PRINTS" id="PR00080">
    <property type="entry name" value="SDRFAMILY"/>
</dbReference>
<accession>A0ABR3IDP5</accession>
<proteinExistence type="inferred from homology"/>
<evidence type="ECO:0000256" key="2">
    <source>
        <dbReference type="ARBA" id="ARBA00022857"/>
    </source>
</evidence>
<dbReference type="Pfam" id="PF00106">
    <property type="entry name" value="adh_short"/>
    <property type="match status" value="1"/>
</dbReference>
<dbReference type="Gene3D" id="3.40.50.720">
    <property type="entry name" value="NAD(P)-binding Rossmann-like Domain"/>
    <property type="match status" value="1"/>
</dbReference>
<evidence type="ECO:0000256" key="5">
    <source>
        <dbReference type="ARBA" id="ARBA00038261"/>
    </source>
</evidence>
<dbReference type="InterPro" id="IPR002347">
    <property type="entry name" value="SDR_fam"/>
</dbReference>
<dbReference type="PANTHER" id="PTHR44889">
    <property type="entry name" value="INACTIVE HYDROXYSTEROID DEHYDROGENASE-LIKE PROTEIN 1"/>
    <property type="match status" value="1"/>
</dbReference>
<dbReference type="PANTHER" id="PTHR44889:SF1">
    <property type="entry name" value="INACTIVE HYDROXYSTEROID DEHYDROGENASE-LIKE PROTEIN 1"/>
    <property type="match status" value="1"/>
</dbReference>
<evidence type="ECO:0000256" key="4">
    <source>
        <dbReference type="ARBA" id="ARBA00023128"/>
    </source>
</evidence>
<dbReference type="SUPFAM" id="SSF51735">
    <property type="entry name" value="NAD(P)-binding Rossmann-fold domains"/>
    <property type="match status" value="1"/>
</dbReference>
<keyword evidence="4" id="KW-0496">Mitochondrion</keyword>
<evidence type="ECO:0000256" key="3">
    <source>
        <dbReference type="ARBA" id="ARBA00023002"/>
    </source>
</evidence>
<keyword evidence="2" id="KW-0521">NADP</keyword>
<evidence type="ECO:0000313" key="7">
    <source>
        <dbReference type="Proteomes" id="UP001549920"/>
    </source>
</evidence>
<reference evidence="6 7" key="1">
    <citation type="submission" date="2024-06" db="EMBL/GenBank/DDBJ databases">
        <title>A chromosome-level genome assembly of beet webworm, Loxostege sticticalis.</title>
        <authorList>
            <person name="Zhang Y."/>
        </authorList>
    </citation>
    <scope>NUCLEOTIDE SEQUENCE [LARGE SCALE GENOMIC DNA]</scope>
    <source>
        <strain evidence="6">AQ026</strain>
        <tissue evidence="6">Whole body</tissue>
    </source>
</reference>
<protein>
    <recommendedName>
        <fullName evidence="8">Inactive hydroxysteroid dehydrogenase-like protein 1</fullName>
    </recommendedName>
</protein>
<dbReference type="CDD" id="cd05356">
    <property type="entry name" value="17beta-HSD1_like_SDR_c"/>
    <property type="match status" value="1"/>
</dbReference>
<evidence type="ECO:0008006" key="8">
    <source>
        <dbReference type="Google" id="ProtNLM"/>
    </source>
</evidence>
<comment type="similarity">
    <text evidence="5">Belongs to the short-chain dehydrogenases/reductases (SDR) family. 17-beta-HSD 3 subfamily.</text>
</comment>
<keyword evidence="7" id="KW-1185">Reference proteome</keyword>
<dbReference type="PIRSF" id="PIRSF000126">
    <property type="entry name" value="11-beta-HSD1"/>
    <property type="match status" value="1"/>
</dbReference>
<keyword evidence="3" id="KW-0560">Oxidoreductase</keyword>
<dbReference type="PROSITE" id="PS00061">
    <property type="entry name" value="ADH_SHORT"/>
    <property type="match status" value="1"/>
</dbReference>
<name>A0ABR3IDP5_LOXSC</name>
<dbReference type="InterPro" id="IPR052149">
    <property type="entry name" value="17-beta-HSD3-like"/>
</dbReference>
<sequence length="317" mass="34882">MLSVLALSVLGAITLVFGLIDSLKSVLELVSSHLMPYFLPSEVEPLTKKFGPWAVVTGSTDGIGKQYAAELARRGCNLVLISRNLDKLRAVASEIEKQHSVKTKIVVADFSKGAEVYAHIEEELKDIPLGILVNNVGINYDYPMTVCEVPTSKAWDLINVNIGAVTLMTKLVLPRMVAKGRGAVVNVSSGSELQPLPLMTIYAATKAYVRSLTLALREEYAPKGIYVQHLAPLFVSTKINAFSQRLLDGNLLVPDAGTYARHAVASLGRVNNTTGYWVHGIQYTLVKIAPEWLRTKVGHHLNRQFREEYDQNKVKAE</sequence>
<comment type="subcellular location">
    <subcellularLocation>
        <location evidence="1">Mitochondrion</location>
    </subcellularLocation>
</comment>
<evidence type="ECO:0000313" key="6">
    <source>
        <dbReference type="EMBL" id="KAL0894383.1"/>
    </source>
</evidence>